<evidence type="ECO:0000313" key="1">
    <source>
        <dbReference type="EMBL" id="ETR70689.1"/>
    </source>
</evidence>
<evidence type="ECO:0000313" key="2">
    <source>
        <dbReference type="Proteomes" id="UP000189670"/>
    </source>
</evidence>
<organism evidence="1 2">
    <name type="scientific">Candidatus Magnetoglobus multicellularis str. Araruama</name>
    <dbReference type="NCBI Taxonomy" id="890399"/>
    <lineage>
        <taxon>Bacteria</taxon>
        <taxon>Pseudomonadati</taxon>
        <taxon>Thermodesulfobacteriota</taxon>
        <taxon>Desulfobacteria</taxon>
        <taxon>Desulfobacterales</taxon>
        <taxon>Desulfobacteraceae</taxon>
        <taxon>Candidatus Magnetoglobus</taxon>
    </lineage>
</organism>
<reference evidence="2" key="1">
    <citation type="submission" date="2012-11" db="EMBL/GenBank/DDBJ databases">
        <authorList>
            <person name="Lucero-Rivera Y.E."/>
            <person name="Tovar-Ramirez D."/>
        </authorList>
    </citation>
    <scope>NUCLEOTIDE SEQUENCE [LARGE SCALE GENOMIC DNA]</scope>
    <source>
        <strain evidence="2">Araruama</strain>
    </source>
</reference>
<name>A0A1V1P708_9BACT</name>
<gene>
    <name evidence="1" type="ORF">OMM_08627</name>
</gene>
<dbReference type="EMBL" id="ATBP01000385">
    <property type="protein sequence ID" value="ETR70689.1"/>
    <property type="molecule type" value="Genomic_DNA"/>
</dbReference>
<comment type="caution">
    <text evidence="1">The sequence shown here is derived from an EMBL/GenBank/DDBJ whole genome shotgun (WGS) entry which is preliminary data.</text>
</comment>
<proteinExistence type="predicted"/>
<sequence>MVLPYLFIDFKSNKSYNTEMNYKSFTIQNPWRSGKLQKDTSFPRVMVLVGKEGLKKPQYIFSRSGRYQKSFSISEDEAFKKNALITGS</sequence>
<accession>A0A1V1P708</accession>
<dbReference type="Proteomes" id="UP000189670">
    <property type="component" value="Unassembled WGS sequence"/>
</dbReference>
<dbReference type="AlphaFoldDB" id="A0A1V1P708"/>
<protein>
    <submittedName>
        <fullName evidence="1">Uncharacterized protein</fullName>
    </submittedName>
</protein>